<accession>A0A1G2T0W9</accession>
<dbReference type="Gene3D" id="3.40.50.1010">
    <property type="entry name" value="5'-nuclease"/>
    <property type="match status" value="1"/>
</dbReference>
<comment type="caution">
    <text evidence="2">The sequence shown here is derived from an EMBL/GenBank/DDBJ whole genome shotgun (WGS) entry which is preliminary data.</text>
</comment>
<dbReference type="CDD" id="cd10911">
    <property type="entry name" value="PIN_LabA"/>
    <property type="match status" value="1"/>
</dbReference>
<dbReference type="Proteomes" id="UP000177746">
    <property type="component" value="Unassembled WGS sequence"/>
</dbReference>
<dbReference type="PANTHER" id="PTHR35458:SF8">
    <property type="entry name" value="SLR0650 PROTEIN"/>
    <property type="match status" value="1"/>
</dbReference>
<name>A0A1G2T0W9_9BACT</name>
<sequence>MTVIKHKAQRVGIFIDTQNIYHSAKNLHHAKANFGAIVKDVLDGRVLIRALAYVVTTESGEENAFFGALEKAGIEIRSKPLQIFLGGAKKADWDVGLAIDAVTMAPKLDSIILISGDGDFVSLVEYLQNTHGCQVEVVAFGKSSSARLIEAADDFIDLDQNPKKYLLNINNIKTREGISR</sequence>
<dbReference type="PANTHER" id="PTHR35458">
    <property type="entry name" value="SLR0755 PROTEIN"/>
    <property type="match status" value="1"/>
</dbReference>
<gene>
    <name evidence="2" type="ORF">A2665_02005</name>
</gene>
<evidence type="ECO:0000313" key="3">
    <source>
        <dbReference type="Proteomes" id="UP000177746"/>
    </source>
</evidence>
<dbReference type="Pfam" id="PF01936">
    <property type="entry name" value="NYN"/>
    <property type="match status" value="1"/>
</dbReference>
<dbReference type="InterPro" id="IPR047140">
    <property type="entry name" value="LabA"/>
</dbReference>
<reference evidence="2 3" key="1">
    <citation type="journal article" date="2016" name="Nat. Commun.">
        <title>Thousands of microbial genomes shed light on interconnected biogeochemical processes in an aquifer system.</title>
        <authorList>
            <person name="Anantharaman K."/>
            <person name="Brown C.T."/>
            <person name="Hug L.A."/>
            <person name="Sharon I."/>
            <person name="Castelle C.J."/>
            <person name="Probst A.J."/>
            <person name="Thomas B.C."/>
            <person name="Singh A."/>
            <person name="Wilkins M.J."/>
            <person name="Karaoz U."/>
            <person name="Brodie E.L."/>
            <person name="Williams K.H."/>
            <person name="Hubbard S.S."/>
            <person name="Banfield J.F."/>
        </authorList>
    </citation>
    <scope>NUCLEOTIDE SEQUENCE [LARGE SCALE GENOMIC DNA]</scope>
</reference>
<dbReference type="GO" id="GO:0004540">
    <property type="term" value="F:RNA nuclease activity"/>
    <property type="evidence" value="ECO:0007669"/>
    <property type="project" value="InterPro"/>
</dbReference>
<dbReference type="AlphaFoldDB" id="A0A1G2T0W9"/>
<feature type="domain" description="NYN" evidence="1">
    <location>
        <begin position="10"/>
        <end position="159"/>
    </location>
</feature>
<proteinExistence type="predicted"/>
<organism evidence="2 3">
    <name type="scientific">Candidatus Zambryskibacteria bacterium RIFCSPHIGHO2_01_FULL_46_30</name>
    <dbReference type="NCBI Taxonomy" id="1802739"/>
    <lineage>
        <taxon>Bacteria</taxon>
        <taxon>Candidatus Zambryskiibacteriota</taxon>
    </lineage>
</organism>
<evidence type="ECO:0000259" key="1">
    <source>
        <dbReference type="Pfam" id="PF01936"/>
    </source>
</evidence>
<evidence type="ECO:0000313" key="2">
    <source>
        <dbReference type="EMBL" id="OHA90937.1"/>
    </source>
</evidence>
<dbReference type="InterPro" id="IPR021139">
    <property type="entry name" value="NYN"/>
</dbReference>
<dbReference type="EMBL" id="MHVI01000026">
    <property type="protein sequence ID" value="OHA90937.1"/>
    <property type="molecule type" value="Genomic_DNA"/>
</dbReference>
<protein>
    <recommendedName>
        <fullName evidence="1">NYN domain-containing protein</fullName>
    </recommendedName>
</protein>